<protein>
    <submittedName>
        <fullName evidence="1">Uncharacterized protein</fullName>
    </submittedName>
</protein>
<organism evidence="1 2">
    <name type="scientific">Aspergillus pseudoustus</name>
    <dbReference type="NCBI Taxonomy" id="1810923"/>
    <lineage>
        <taxon>Eukaryota</taxon>
        <taxon>Fungi</taxon>
        <taxon>Dikarya</taxon>
        <taxon>Ascomycota</taxon>
        <taxon>Pezizomycotina</taxon>
        <taxon>Eurotiomycetes</taxon>
        <taxon>Eurotiomycetidae</taxon>
        <taxon>Eurotiales</taxon>
        <taxon>Aspergillaceae</taxon>
        <taxon>Aspergillus</taxon>
        <taxon>Aspergillus subgen. Nidulantes</taxon>
    </lineage>
</organism>
<dbReference type="EMBL" id="JBFXLU010000022">
    <property type="protein sequence ID" value="KAL2852916.1"/>
    <property type="molecule type" value="Genomic_DNA"/>
</dbReference>
<sequence length="80" mass="9051">MQDPTIEVLIYGIPGIIILLSKVEKQNHRNYSVQCRQGSVHEIDGLIGDKHRLSVRVYMQSESIDAVLELQNAGKLNKYS</sequence>
<dbReference type="Proteomes" id="UP001610446">
    <property type="component" value="Unassembled WGS sequence"/>
</dbReference>
<accession>A0ABR4KKV6</accession>
<reference evidence="1 2" key="1">
    <citation type="submission" date="2024-07" db="EMBL/GenBank/DDBJ databases">
        <title>Section-level genome sequencing and comparative genomics of Aspergillus sections Usti and Cavernicolus.</title>
        <authorList>
            <consortium name="Lawrence Berkeley National Laboratory"/>
            <person name="Nybo J.L."/>
            <person name="Vesth T.C."/>
            <person name="Theobald S."/>
            <person name="Frisvad J.C."/>
            <person name="Larsen T.O."/>
            <person name="Kjaerboelling I."/>
            <person name="Rothschild-Mancinelli K."/>
            <person name="Lyhne E.K."/>
            <person name="Kogle M.E."/>
            <person name="Barry K."/>
            <person name="Clum A."/>
            <person name="Na H."/>
            <person name="Ledsgaard L."/>
            <person name="Lin J."/>
            <person name="Lipzen A."/>
            <person name="Kuo A."/>
            <person name="Riley R."/>
            <person name="Mondo S."/>
            <person name="Labutti K."/>
            <person name="Haridas S."/>
            <person name="Pangalinan J."/>
            <person name="Salamov A.A."/>
            <person name="Simmons B.A."/>
            <person name="Magnuson J.K."/>
            <person name="Chen J."/>
            <person name="Drula E."/>
            <person name="Henrissat B."/>
            <person name="Wiebenga A."/>
            <person name="Lubbers R.J."/>
            <person name="Gomes A.C."/>
            <person name="Makela M.R."/>
            <person name="Stajich J."/>
            <person name="Grigoriev I.V."/>
            <person name="Mortensen U.H."/>
            <person name="De Vries R.P."/>
            <person name="Baker S.E."/>
            <person name="Andersen M.R."/>
        </authorList>
    </citation>
    <scope>NUCLEOTIDE SEQUENCE [LARGE SCALE GENOMIC DNA]</scope>
    <source>
        <strain evidence="1 2">CBS 123904</strain>
    </source>
</reference>
<comment type="caution">
    <text evidence="1">The sequence shown here is derived from an EMBL/GenBank/DDBJ whole genome shotgun (WGS) entry which is preliminary data.</text>
</comment>
<evidence type="ECO:0000313" key="2">
    <source>
        <dbReference type="Proteomes" id="UP001610446"/>
    </source>
</evidence>
<proteinExistence type="predicted"/>
<gene>
    <name evidence="1" type="ORF">BJY01DRAFT_82742</name>
</gene>
<name>A0ABR4KKV6_9EURO</name>
<keyword evidence="2" id="KW-1185">Reference proteome</keyword>
<evidence type="ECO:0000313" key="1">
    <source>
        <dbReference type="EMBL" id="KAL2852916.1"/>
    </source>
</evidence>